<dbReference type="InterPro" id="IPR024519">
    <property type="entry name" value="IAT_beta"/>
</dbReference>
<dbReference type="EMBL" id="CP133270">
    <property type="protein sequence ID" value="WVX66553.1"/>
    <property type="molecule type" value="Genomic_DNA"/>
</dbReference>
<gene>
    <name evidence="3" type="ORF">Bealeia1_00732</name>
</gene>
<dbReference type="RefSeq" id="WP_331255406.1">
    <property type="nucleotide sequence ID" value="NZ_CP133270.1"/>
</dbReference>
<sequence length="1329" mass="146559">MGCKKKLGVMAFEVFGVICVSHLFAESPVKLESLQPKKWAAESRLHLKAGNVRKLGQAGLTIPIVQDQDSLWFFDVRSMADSKNNKEGNLGLAFRKLKASSGWILGGYGFYDIRKSEHHNTFNQFTLGLEALSETWDYRLNTYTPLSKSRPIKSSRSPERIFRGHNEYFTERKEIPLGGFDLEIGRSVPKFDRLRLYAAGYYFYGSGAIPVKGVRGRAEIRVNDYLSFTGSQQYDNIRHGAIFVGVLIHVPFGRRADREKLTPLERRMTHEIERDVDIVAQASKPKLVSTEDLYIFAQKRKSGREGSFETPTSSTETTELIEVLEKNPNYFYYDLDTGERILAREKLSQLKATYVPRPPYFEAAAPHQNLASEIPFESTPSWKPLETIDLKMSEVSRERLKEQTKYSVVEVQKENHAIEQENNLLSPVLESQFADNSISDIKLSEIPGLPQDIIFSSQDQEEIETAHSPLLERKKETPIITSQDSVRDFNDIDFENAANSLSPSFDQESDVHQSFLGIESTQSIITDRTNTPIETQRAPVNTTPQIVQTPIPSTTPLNQTPQNTGMISQPSTPLRSTLLMPQPVQMSSQTTALNQPSTPHMVSLNSTPQISTPVVNTVLPVNGQTNSTPLSFPIISTQTEYPDWDLSSFFDNALVTTTPLNQTPQNTGVISQPSTPLQSTLLMPQPVQMSSQTTALNQPSTPHMVSLNSTPQISTPVVNTALPVNGQANSTPSNQTSQSTGMISQPLTPHMVSLNSTPQISTPVVNTALPVNGQANSTPSNQTSQSTGMISQPSTPHAVSLNSTPQISTPVVNTVLPVNGQTNSTPLSFPIISTQTEYPDWDLSSFFDDALVTTTPLNQTSQNTGVISQPSTPLQSTLLMPQPVQMSSQTTALNQPSTPHRVSLNSTSQMSTPVVNTGLSVNVQTNSTPLSFPIISTQTEYPDWDLSSFFDDALVTTTPLNQTSQNTGVISQPSTPHAVSLNSTPQISTPVVNTALPVNVQTNSTPISFPITSTQTEYPDWDLSSFFDNALVTTTPLNQTPQNTGMISQPSTLHAVSLNSTPQMPTPVVNTTPQIVQTSALSQTTSLNQTPNTLMDTGSKLDALIDENLVDINPAPKNLQSLPQAQLTASLESEEEEDLPWLFKNDEMNFIKTQSSVTPQSTPLKTTLKKDKGLLVDPEIFTFNFETPQKLVSQNEGIQIFKLYENLPINIEDESLLPGIQSVTHMTLPSLEDLESYDTFKEEFLSGQNAYLDLTHLSEEKAKDMAQFVKQEFPSVHILQREEGFDSPSILRGNNAFNSPDMHSSSFSSDSQINTSFDLFGNDAFPESP</sequence>
<keyword evidence="4" id="KW-1185">Reference proteome</keyword>
<dbReference type="InterPro" id="IPR038177">
    <property type="entry name" value="IAT_beta_sf"/>
</dbReference>
<evidence type="ECO:0000259" key="2">
    <source>
        <dbReference type="Pfam" id="PF11924"/>
    </source>
</evidence>
<name>A0ABZ2C4G6_9PROT</name>
<accession>A0ABZ2C4G6</accession>
<evidence type="ECO:0000313" key="4">
    <source>
        <dbReference type="Proteomes" id="UP001330434"/>
    </source>
</evidence>
<dbReference type="Pfam" id="PF11924">
    <property type="entry name" value="IAT_beta"/>
    <property type="match status" value="1"/>
</dbReference>
<protein>
    <submittedName>
        <fullName evidence="3">Inverse autotransporter beta-barrel domain-containing protein</fullName>
    </submittedName>
</protein>
<organism evidence="3 4">
    <name type="scientific">Candidatus Bealeia paramacronuclearis</name>
    <dbReference type="NCBI Taxonomy" id="1921001"/>
    <lineage>
        <taxon>Bacteria</taxon>
        <taxon>Pseudomonadati</taxon>
        <taxon>Pseudomonadota</taxon>
        <taxon>Alphaproteobacteria</taxon>
        <taxon>Holosporales</taxon>
        <taxon>Holosporaceae</taxon>
        <taxon>Candidatus Bealeia</taxon>
    </lineage>
</organism>
<evidence type="ECO:0000256" key="1">
    <source>
        <dbReference type="SAM" id="MobiDB-lite"/>
    </source>
</evidence>
<evidence type="ECO:0000313" key="3">
    <source>
        <dbReference type="EMBL" id="WVX66553.1"/>
    </source>
</evidence>
<feature type="region of interest" description="Disordered" evidence="1">
    <location>
        <begin position="775"/>
        <end position="801"/>
    </location>
</feature>
<reference evidence="3 4" key="1">
    <citation type="journal article" date="2024" name="Environ. Microbiol.">
        <title>Novel evolutionary insights on the interactions of the Holosporales (Alphaproteobacteria) with eukaryotic hosts from comparative genomics.</title>
        <authorList>
            <person name="Giovannini M."/>
            <person name="Petroni G."/>
            <person name="Castelli M."/>
        </authorList>
    </citation>
    <scope>NUCLEOTIDE SEQUENCE [LARGE SCALE GENOMIC DNA]</scope>
    <source>
        <strain evidence="3 4">US_Bl 15I1</strain>
    </source>
</reference>
<dbReference type="Proteomes" id="UP001330434">
    <property type="component" value="Chromosome"/>
</dbReference>
<feature type="compositionally biased region" description="Low complexity" evidence="1">
    <location>
        <begin position="776"/>
        <end position="787"/>
    </location>
</feature>
<feature type="domain" description="Inverse autotransporter beta-domain" evidence="2">
    <location>
        <begin position="44"/>
        <end position="206"/>
    </location>
</feature>
<feature type="compositionally biased region" description="Polar residues" evidence="1">
    <location>
        <begin position="788"/>
        <end position="801"/>
    </location>
</feature>
<dbReference type="Gene3D" id="2.40.160.160">
    <property type="entry name" value="Inverse autotransporter, beta-domain"/>
    <property type="match status" value="1"/>
</dbReference>
<proteinExistence type="predicted"/>